<evidence type="ECO:0000313" key="3">
    <source>
        <dbReference type="Proteomes" id="UP001602123"/>
    </source>
</evidence>
<organism evidence="2 3">
    <name type="scientific">Streptomyces nondiastaticus</name>
    <dbReference type="NCBI Taxonomy" id="3154512"/>
    <lineage>
        <taxon>Bacteria</taxon>
        <taxon>Bacillati</taxon>
        <taxon>Actinomycetota</taxon>
        <taxon>Actinomycetes</taxon>
        <taxon>Kitasatosporales</taxon>
        <taxon>Streptomycetaceae</taxon>
        <taxon>Streptomyces</taxon>
    </lineage>
</organism>
<proteinExistence type="predicted"/>
<evidence type="ECO:0000313" key="2">
    <source>
        <dbReference type="EMBL" id="MFF4217610.1"/>
    </source>
</evidence>
<dbReference type="RefSeq" id="WP_388627338.1">
    <property type="nucleotide sequence ID" value="NZ_JBFAUC010000012.1"/>
</dbReference>
<protein>
    <recommendedName>
        <fullName evidence="4">C2H2-type domain-containing protein</fullName>
    </recommendedName>
</protein>
<feature type="region of interest" description="Disordered" evidence="1">
    <location>
        <begin position="121"/>
        <end position="164"/>
    </location>
</feature>
<keyword evidence="3" id="KW-1185">Reference proteome</keyword>
<dbReference type="Proteomes" id="UP001602123">
    <property type="component" value="Unassembled WGS sequence"/>
</dbReference>
<comment type="caution">
    <text evidence="2">The sequence shown here is derived from an EMBL/GenBank/DDBJ whole genome shotgun (WGS) entry which is preliminary data.</text>
</comment>
<accession>A0ABW6TYF9</accession>
<reference evidence="2 3" key="1">
    <citation type="submission" date="2024-10" db="EMBL/GenBank/DDBJ databases">
        <title>The Natural Products Discovery Center: Release of the First 8490 Sequenced Strains for Exploring Actinobacteria Biosynthetic Diversity.</title>
        <authorList>
            <person name="Kalkreuter E."/>
            <person name="Kautsar S.A."/>
            <person name="Yang D."/>
            <person name="Bader C.D."/>
            <person name="Teijaro C.N."/>
            <person name="Fluegel L."/>
            <person name="Davis C.M."/>
            <person name="Simpson J.R."/>
            <person name="Lauterbach L."/>
            <person name="Steele A.D."/>
            <person name="Gui C."/>
            <person name="Meng S."/>
            <person name="Li G."/>
            <person name="Viehrig K."/>
            <person name="Ye F."/>
            <person name="Su P."/>
            <person name="Kiefer A.F."/>
            <person name="Nichols A."/>
            <person name="Cepeda A.J."/>
            <person name="Yan W."/>
            <person name="Fan B."/>
            <person name="Jiang Y."/>
            <person name="Adhikari A."/>
            <person name="Zheng C.-J."/>
            <person name="Schuster L."/>
            <person name="Cowan T.M."/>
            <person name="Smanski M.J."/>
            <person name="Chevrette M.G."/>
            <person name="De Carvalho L.P.S."/>
            <person name="Shen B."/>
        </authorList>
    </citation>
    <scope>NUCLEOTIDE SEQUENCE [LARGE SCALE GENOMIC DNA]</scope>
    <source>
        <strain evidence="2 3">NPDC001650</strain>
    </source>
</reference>
<sequence length="183" mass="20127">MSEIAGTSNGVHSIAGAQPVPERSTFAAAPPAVVETETAHESYSFACMRCGHGWEQSYEIKHHTDAEGRPFVIYYADGERVPSPLTRPTCVNCGEHVVRIMRSGRVSLIADVLHRPAHEVPATQQAPAGPLHAGGPEPWHRQKFPRAERPAASEGSGEPGQEHHWHLSDLLHPVRAYREHHPR</sequence>
<name>A0ABW6TYF9_9ACTN</name>
<evidence type="ECO:0000256" key="1">
    <source>
        <dbReference type="SAM" id="MobiDB-lite"/>
    </source>
</evidence>
<gene>
    <name evidence="2" type="ORF">ACFYZM_15210</name>
</gene>
<evidence type="ECO:0008006" key="4">
    <source>
        <dbReference type="Google" id="ProtNLM"/>
    </source>
</evidence>
<dbReference type="EMBL" id="JBIAUT010000004">
    <property type="protein sequence ID" value="MFF4217610.1"/>
    <property type="molecule type" value="Genomic_DNA"/>
</dbReference>